<name>A0ACC0M8C6_RHOML</name>
<comment type="caution">
    <text evidence="1">The sequence shown here is derived from an EMBL/GenBank/DDBJ whole genome shotgun (WGS) entry which is preliminary data.</text>
</comment>
<dbReference type="EMBL" id="CM046396">
    <property type="protein sequence ID" value="KAI8537149.1"/>
    <property type="molecule type" value="Genomic_DNA"/>
</dbReference>
<sequence>MRVTREEGTVMTEEPSFAAVMAEEPSFATVMSSFGESSFLVPSFAFGMATDACGTVMADPSAMPCYG</sequence>
<organism evidence="1 2">
    <name type="scientific">Rhododendron molle</name>
    <name type="common">Chinese azalea</name>
    <name type="synonym">Azalea mollis</name>
    <dbReference type="NCBI Taxonomy" id="49168"/>
    <lineage>
        <taxon>Eukaryota</taxon>
        <taxon>Viridiplantae</taxon>
        <taxon>Streptophyta</taxon>
        <taxon>Embryophyta</taxon>
        <taxon>Tracheophyta</taxon>
        <taxon>Spermatophyta</taxon>
        <taxon>Magnoliopsida</taxon>
        <taxon>eudicotyledons</taxon>
        <taxon>Gunneridae</taxon>
        <taxon>Pentapetalae</taxon>
        <taxon>asterids</taxon>
        <taxon>Ericales</taxon>
        <taxon>Ericaceae</taxon>
        <taxon>Ericoideae</taxon>
        <taxon>Rhodoreae</taxon>
        <taxon>Rhododendron</taxon>
    </lineage>
</organism>
<reference evidence="1" key="1">
    <citation type="submission" date="2022-02" db="EMBL/GenBank/DDBJ databases">
        <title>Plant Genome Project.</title>
        <authorList>
            <person name="Zhang R.-G."/>
        </authorList>
    </citation>
    <scope>NUCLEOTIDE SEQUENCE</scope>
    <source>
        <strain evidence="1">AT1</strain>
    </source>
</reference>
<dbReference type="Proteomes" id="UP001062846">
    <property type="component" value="Chromosome 9"/>
</dbReference>
<keyword evidence="2" id="KW-1185">Reference proteome</keyword>
<evidence type="ECO:0000313" key="2">
    <source>
        <dbReference type="Proteomes" id="UP001062846"/>
    </source>
</evidence>
<protein>
    <submittedName>
        <fullName evidence="1">Uncharacterized protein</fullName>
    </submittedName>
</protein>
<gene>
    <name evidence="1" type="ORF">RHMOL_Rhmol09G0003100</name>
</gene>
<evidence type="ECO:0000313" key="1">
    <source>
        <dbReference type="EMBL" id="KAI8537149.1"/>
    </source>
</evidence>
<accession>A0ACC0M8C6</accession>
<proteinExistence type="predicted"/>